<protein>
    <submittedName>
        <fullName evidence="9">Mlp lipoprotein family protein</fullName>
    </submittedName>
</protein>
<comment type="subcellular location">
    <subcellularLocation>
        <location evidence="1">Cell outer membrane</location>
        <topology evidence="1">Lipid-anchor</topology>
    </subcellularLocation>
</comment>
<evidence type="ECO:0000256" key="5">
    <source>
        <dbReference type="ARBA" id="ARBA00023139"/>
    </source>
</evidence>
<dbReference type="AlphaFoldDB" id="W5SRB0"/>
<evidence type="ECO:0000256" key="7">
    <source>
        <dbReference type="ARBA" id="ARBA00023288"/>
    </source>
</evidence>
<evidence type="ECO:0000256" key="6">
    <source>
        <dbReference type="ARBA" id="ARBA00023237"/>
    </source>
</evidence>
<evidence type="ECO:0000256" key="4">
    <source>
        <dbReference type="ARBA" id="ARBA00023136"/>
    </source>
</evidence>
<dbReference type="Pfam" id="PF03304">
    <property type="entry name" value="Mlp"/>
    <property type="match status" value="1"/>
</dbReference>
<proteinExistence type="inferred from homology"/>
<comment type="similarity">
    <text evidence="2">Belongs to the Multicopy lipoprotein (Mlp) family.</text>
</comment>
<gene>
    <name evidence="9" type="ORF">BCD_1550</name>
</gene>
<keyword evidence="7 9" id="KW-0449">Lipoprotein</keyword>
<keyword evidence="6" id="KW-0998">Cell outer membrane</keyword>
<evidence type="ECO:0000256" key="1">
    <source>
        <dbReference type="ARBA" id="ARBA00004459"/>
    </source>
</evidence>
<evidence type="ECO:0000256" key="8">
    <source>
        <dbReference type="ARBA" id="ARBA00046007"/>
    </source>
</evidence>
<keyword evidence="9" id="KW-0614">Plasmid</keyword>
<keyword evidence="3" id="KW-0732">Signal</keyword>
<name>W5SRB0_9SPIR</name>
<dbReference type="InterPro" id="IPR004983">
    <property type="entry name" value="Mlp"/>
</dbReference>
<reference evidence="9" key="1">
    <citation type="submission" date="2013-02" db="EMBL/GenBank/DDBJ databases">
        <title>Comparative genomics of Borrelia species.</title>
        <authorList>
            <person name="Schwan T.G."/>
            <person name="Raffel S.J."/>
            <person name="Porcella S.F."/>
        </authorList>
    </citation>
    <scope>NUCLEOTIDE SEQUENCE</scope>
    <source>
        <strain evidence="9">DOU</strain>
        <plasmid evidence="9">unnamed</plasmid>
    </source>
</reference>
<sequence>MSNESEINKFLNEDESKIKKALDHIQSELAKCTGENAADQKGTFKEVVKGALKEGLDNFKDQSNSTCGQGNQ</sequence>
<keyword evidence="4" id="KW-0472">Membrane</keyword>
<evidence type="ECO:0000313" key="9">
    <source>
        <dbReference type="EMBL" id="AHH07616.1"/>
    </source>
</evidence>
<organism evidence="9">
    <name type="scientific">Borrelia crocidurae DOU</name>
    <dbReference type="NCBI Taxonomy" id="1293575"/>
    <lineage>
        <taxon>Bacteria</taxon>
        <taxon>Pseudomonadati</taxon>
        <taxon>Spirochaetota</taxon>
        <taxon>Spirochaetia</taxon>
        <taxon>Spirochaetales</taxon>
        <taxon>Borreliaceae</taxon>
        <taxon>Borrelia</taxon>
    </lineage>
</organism>
<dbReference type="GO" id="GO:0009279">
    <property type="term" value="C:cell outer membrane"/>
    <property type="evidence" value="ECO:0007669"/>
    <property type="project" value="UniProtKB-SubCell"/>
</dbReference>
<dbReference type="EMBL" id="CP004327">
    <property type="protein sequence ID" value="AHH07616.1"/>
    <property type="molecule type" value="Genomic_DNA"/>
</dbReference>
<geneLocation type="plasmid" evidence="9">
    <name>unnamed</name>
</geneLocation>
<evidence type="ECO:0000256" key="2">
    <source>
        <dbReference type="ARBA" id="ARBA00008380"/>
    </source>
</evidence>
<evidence type="ECO:0000256" key="3">
    <source>
        <dbReference type="ARBA" id="ARBA00022729"/>
    </source>
</evidence>
<dbReference type="HOGENOM" id="CLU_195078_0_0_12"/>
<keyword evidence="5" id="KW-0564">Palmitate</keyword>
<comment type="function">
    <text evidence="8">An outer membrane protein that may participate in pathogenesis. Some human Lyme disease patients have antibodies against this protein. The Mlp proteins probably undergo intragenic recombination, generating new alleles.</text>
</comment>
<accession>W5SRB0</accession>